<comment type="caution">
    <text evidence="2">The sequence shown here is derived from an EMBL/GenBank/DDBJ whole genome shotgun (WGS) entry which is preliminary data.</text>
</comment>
<dbReference type="EMBL" id="SKBU01000015">
    <property type="protein sequence ID" value="TCJ16936.1"/>
    <property type="molecule type" value="Genomic_DNA"/>
</dbReference>
<evidence type="ECO:0000313" key="2">
    <source>
        <dbReference type="EMBL" id="TCJ16936.1"/>
    </source>
</evidence>
<reference evidence="2 3" key="1">
    <citation type="submission" date="2019-03" db="EMBL/GenBank/DDBJ databases">
        <title>Whole genome sequence of a novel Rubrobacter taiwanensis strain, isolated from Yellowstone National Park.</title>
        <authorList>
            <person name="Freed S."/>
            <person name="Ramaley R.F."/>
            <person name="Kyndt J.A."/>
        </authorList>
    </citation>
    <scope>NUCLEOTIDE SEQUENCE [LARGE SCALE GENOMIC DNA]</scope>
    <source>
        <strain evidence="2 3">Yellowstone</strain>
    </source>
</reference>
<keyword evidence="1" id="KW-0812">Transmembrane</keyword>
<evidence type="ECO:0000313" key="3">
    <source>
        <dbReference type="Proteomes" id="UP000295244"/>
    </source>
</evidence>
<dbReference type="Proteomes" id="UP000295244">
    <property type="component" value="Unassembled WGS sequence"/>
</dbReference>
<name>A0A4R1BI30_9ACTN</name>
<evidence type="ECO:0000256" key="1">
    <source>
        <dbReference type="SAM" id="Phobius"/>
    </source>
</evidence>
<sequence>MSLLRGILALVILIILTHVVLVYLGYGADTHEVISVIYALGDLLQTPVQMFLAAGFYTTSLVAAAAYFLLYLLLGAARR</sequence>
<keyword evidence="3" id="KW-1185">Reference proteome</keyword>
<organism evidence="2 3">
    <name type="scientific">Rubrobacter taiwanensis</name>
    <dbReference type="NCBI Taxonomy" id="185139"/>
    <lineage>
        <taxon>Bacteria</taxon>
        <taxon>Bacillati</taxon>
        <taxon>Actinomycetota</taxon>
        <taxon>Rubrobacteria</taxon>
        <taxon>Rubrobacterales</taxon>
        <taxon>Rubrobacteraceae</taxon>
        <taxon>Rubrobacter</taxon>
    </lineage>
</organism>
<gene>
    <name evidence="2" type="ORF">E0L93_09590</name>
</gene>
<keyword evidence="1" id="KW-1133">Transmembrane helix</keyword>
<feature type="transmembrane region" description="Helical" evidence="1">
    <location>
        <begin position="7"/>
        <end position="28"/>
    </location>
</feature>
<protein>
    <submittedName>
        <fullName evidence="2">Uncharacterized protein</fullName>
    </submittedName>
</protein>
<dbReference type="AlphaFoldDB" id="A0A4R1BI30"/>
<accession>A0A4R1BI30</accession>
<dbReference type="RefSeq" id="WP_132691267.1">
    <property type="nucleotide sequence ID" value="NZ_SKBU01000015.1"/>
</dbReference>
<proteinExistence type="predicted"/>
<feature type="transmembrane region" description="Helical" evidence="1">
    <location>
        <begin position="48"/>
        <end position="74"/>
    </location>
</feature>
<keyword evidence="1" id="KW-0472">Membrane</keyword>